<evidence type="ECO:0000313" key="1">
    <source>
        <dbReference type="EMBL" id="UYV63843.1"/>
    </source>
</evidence>
<gene>
    <name evidence="1" type="ORF">LAZ67_2005794</name>
</gene>
<sequence>MEPVRALMGHTLFRCVVKVRLSTWTRFGVNCGVTGVKGVFGLKSEKVLWCGTVTRSEKCEYKGVT</sequence>
<proteinExistence type="predicted"/>
<reference evidence="1 2" key="1">
    <citation type="submission" date="2022-01" db="EMBL/GenBank/DDBJ databases">
        <title>A chromosomal length assembly of Cordylochernes scorpioides.</title>
        <authorList>
            <person name="Zeh D."/>
            <person name="Zeh J."/>
        </authorList>
    </citation>
    <scope>NUCLEOTIDE SEQUENCE [LARGE SCALE GENOMIC DNA]</scope>
    <source>
        <strain evidence="1">IN4F17</strain>
        <tissue evidence="1">Whole Body</tissue>
    </source>
</reference>
<dbReference type="EMBL" id="CP092864">
    <property type="protein sequence ID" value="UYV63843.1"/>
    <property type="molecule type" value="Genomic_DNA"/>
</dbReference>
<accession>A0ABY6K4W6</accession>
<name>A0ABY6K4W6_9ARAC</name>
<evidence type="ECO:0000313" key="2">
    <source>
        <dbReference type="Proteomes" id="UP001235939"/>
    </source>
</evidence>
<organism evidence="1 2">
    <name type="scientific">Cordylochernes scorpioides</name>
    <dbReference type="NCBI Taxonomy" id="51811"/>
    <lineage>
        <taxon>Eukaryota</taxon>
        <taxon>Metazoa</taxon>
        <taxon>Ecdysozoa</taxon>
        <taxon>Arthropoda</taxon>
        <taxon>Chelicerata</taxon>
        <taxon>Arachnida</taxon>
        <taxon>Pseudoscorpiones</taxon>
        <taxon>Cheliferoidea</taxon>
        <taxon>Chernetidae</taxon>
        <taxon>Cordylochernes</taxon>
    </lineage>
</organism>
<dbReference type="Proteomes" id="UP001235939">
    <property type="component" value="Chromosome 02"/>
</dbReference>
<protein>
    <submittedName>
        <fullName evidence="1">Uncharacterized protein</fullName>
    </submittedName>
</protein>
<keyword evidence="2" id="KW-1185">Reference proteome</keyword>